<evidence type="ECO:0000256" key="2">
    <source>
        <dbReference type="ARBA" id="ARBA00022448"/>
    </source>
</evidence>
<evidence type="ECO:0000256" key="5">
    <source>
        <dbReference type="ARBA" id="ARBA00022989"/>
    </source>
</evidence>
<evidence type="ECO:0000256" key="8">
    <source>
        <dbReference type="SAM" id="MobiDB-lite"/>
    </source>
</evidence>
<dbReference type="InParanoid" id="K3XCN6"/>
<keyword evidence="2 7" id="KW-0813">Transport</keyword>
<dbReference type="GO" id="GO:0015293">
    <property type="term" value="F:symporter activity"/>
    <property type="evidence" value="ECO:0007669"/>
    <property type="project" value="UniProtKB-UniRule"/>
</dbReference>
<evidence type="ECO:0000256" key="4">
    <source>
        <dbReference type="ARBA" id="ARBA00022692"/>
    </source>
</evidence>
<keyword evidence="7" id="KW-0769">Symport</keyword>
<dbReference type="InterPro" id="IPR036458">
    <property type="entry name" value="Na:dicarbo_symporter_sf"/>
</dbReference>
<comment type="similarity">
    <text evidence="7">Belongs to the dicarboxylate/amino acid:cation symporter (DAACS) (TC 2.A.23) family.</text>
</comment>
<feature type="transmembrane region" description="Helical" evidence="7">
    <location>
        <begin position="64"/>
        <end position="81"/>
    </location>
</feature>
<feature type="region of interest" description="Disordered" evidence="8">
    <location>
        <begin position="1"/>
        <end position="32"/>
    </location>
</feature>
<feature type="compositionally biased region" description="Polar residues" evidence="8">
    <location>
        <begin position="1"/>
        <end position="29"/>
    </location>
</feature>
<dbReference type="VEuPathDB" id="FungiDB:PYU1_G014954"/>
<dbReference type="Pfam" id="PF00375">
    <property type="entry name" value="SDF"/>
    <property type="match status" value="1"/>
</dbReference>
<keyword evidence="6 7" id="KW-0472">Membrane</keyword>
<dbReference type="AlphaFoldDB" id="K3XCN6"/>
<name>K3XCN6_GLOUD</name>
<reference evidence="9" key="3">
    <citation type="submission" date="2015-02" db="UniProtKB">
        <authorList>
            <consortium name="EnsemblProtists"/>
        </authorList>
    </citation>
    <scope>IDENTIFICATION</scope>
    <source>
        <strain evidence="9">DAOM BR144</strain>
    </source>
</reference>
<dbReference type="eggNOG" id="KOG3787">
    <property type="taxonomic scope" value="Eukaryota"/>
</dbReference>
<accession>K3XCN6</accession>
<protein>
    <recommendedName>
        <fullName evidence="7">Amino acid transporter</fullName>
    </recommendedName>
</protein>
<evidence type="ECO:0000313" key="9">
    <source>
        <dbReference type="EnsemblProtists" id="PYU1_T014985"/>
    </source>
</evidence>
<evidence type="ECO:0000313" key="10">
    <source>
        <dbReference type="Proteomes" id="UP000019132"/>
    </source>
</evidence>
<dbReference type="PANTHER" id="PTHR42865">
    <property type="entry name" value="PROTON/GLUTAMATE-ASPARTATE SYMPORTER"/>
    <property type="match status" value="1"/>
</dbReference>
<keyword evidence="10" id="KW-1185">Reference proteome</keyword>
<dbReference type="PRINTS" id="PR00173">
    <property type="entry name" value="EDTRNSPORT"/>
</dbReference>
<organism evidence="9 10">
    <name type="scientific">Globisporangium ultimum (strain ATCC 200006 / CBS 805.95 / DAOM BR144)</name>
    <name type="common">Pythium ultimum</name>
    <dbReference type="NCBI Taxonomy" id="431595"/>
    <lineage>
        <taxon>Eukaryota</taxon>
        <taxon>Sar</taxon>
        <taxon>Stramenopiles</taxon>
        <taxon>Oomycota</taxon>
        <taxon>Peronosporomycetes</taxon>
        <taxon>Pythiales</taxon>
        <taxon>Pythiaceae</taxon>
        <taxon>Globisporangium</taxon>
    </lineage>
</organism>
<comment type="subcellular location">
    <subcellularLocation>
        <location evidence="1">Cell membrane</location>
        <topology evidence="1">Multi-pass membrane protein</topology>
    </subcellularLocation>
    <subcellularLocation>
        <location evidence="7">Membrane</location>
        <topology evidence="7">Multi-pass membrane protein</topology>
    </subcellularLocation>
</comment>
<comment type="caution">
    <text evidence="7">Lacks conserved residue(s) required for the propagation of feature annotation.</text>
</comment>
<feature type="transmembrane region" description="Helical" evidence="7">
    <location>
        <begin position="138"/>
        <end position="160"/>
    </location>
</feature>
<dbReference type="Proteomes" id="UP000019132">
    <property type="component" value="Unassembled WGS sequence"/>
</dbReference>
<keyword evidence="4 7" id="KW-0812">Transmembrane</keyword>
<evidence type="ECO:0000256" key="7">
    <source>
        <dbReference type="RuleBase" id="RU361216"/>
    </source>
</evidence>
<evidence type="ECO:0000256" key="3">
    <source>
        <dbReference type="ARBA" id="ARBA00022475"/>
    </source>
</evidence>
<dbReference type="EnsemblProtists" id="PYU1_T014985">
    <property type="protein sequence ID" value="PYU1_T014985"/>
    <property type="gene ID" value="PYU1_G014954"/>
</dbReference>
<dbReference type="STRING" id="431595.K3XCN6"/>
<keyword evidence="5 7" id="KW-1133">Transmembrane helix</keyword>
<reference evidence="10" key="1">
    <citation type="journal article" date="2010" name="Genome Biol.">
        <title>Genome sequence of the necrotrophic plant pathogen Pythium ultimum reveals original pathogenicity mechanisms and effector repertoire.</title>
        <authorList>
            <person name="Levesque C.A."/>
            <person name="Brouwer H."/>
            <person name="Cano L."/>
            <person name="Hamilton J.P."/>
            <person name="Holt C."/>
            <person name="Huitema E."/>
            <person name="Raffaele S."/>
            <person name="Robideau G.P."/>
            <person name="Thines M."/>
            <person name="Win J."/>
            <person name="Zerillo M.M."/>
            <person name="Beakes G.W."/>
            <person name="Boore J.L."/>
            <person name="Busam D."/>
            <person name="Dumas B."/>
            <person name="Ferriera S."/>
            <person name="Fuerstenberg S.I."/>
            <person name="Gachon C.M."/>
            <person name="Gaulin E."/>
            <person name="Govers F."/>
            <person name="Grenville-Briggs L."/>
            <person name="Horner N."/>
            <person name="Hostetler J."/>
            <person name="Jiang R.H."/>
            <person name="Johnson J."/>
            <person name="Krajaejun T."/>
            <person name="Lin H."/>
            <person name="Meijer H.J."/>
            <person name="Moore B."/>
            <person name="Morris P."/>
            <person name="Phuntmart V."/>
            <person name="Puiu D."/>
            <person name="Shetty J."/>
            <person name="Stajich J.E."/>
            <person name="Tripathy S."/>
            <person name="Wawra S."/>
            <person name="van West P."/>
            <person name="Whitty B.R."/>
            <person name="Coutinho P.M."/>
            <person name="Henrissat B."/>
            <person name="Martin F."/>
            <person name="Thomas P.D."/>
            <person name="Tyler B.M."/>
            <person name="De Vries R.P."/>
            <person name="Kamoun S."/>
            <person name="Yandell M."/>
            <person name="Tisserat N."/>
            <person name="Buell C.R."/>
        </authorList>
    </citation>
    <scope>NUCLEOTIDE SEQUENCE</scope>
    <source>
        <strain evidence="10">DAOM:BR144</strain>
    </source>
</reference>
<dbReference type="Gene3D" id="1.10.3860.10">
    <property type="entry name" value="Sodium:dicarboxylate symporter"/>
    <property type="match status" value="1"/>
</dbReference>
<feature type="transmembrane region" description="Helical" evidence="7">
    <location>
        <begin position="101"/>
        <end position="126"/>
    </location>
</feature>
<dbReference type="HOGENOM" id="CLU_1167885_0_0_1"/>
<dbReference type="EMBL" id="ADOS01001528">
    <property type="status" value="NOT_ANNOTATED_CDS"/>
    <property type="molecule type" value="Genomic_DNA"/>
</dbReference>
<evidence type="ECO:0000256" key="1">
    <source>
        <dbReference type="ARBA" id="ARBA00004651"/>
    </source>
</evidence>
<dbReference type="GO" id="GO:0005886">
    <property type="term" value="C:plasma membrane"/>
    <property type="evidence" value="ECO:0007669"/>
    <property type="project" value="UniProtKB-SubCell"/>
</dbReference>
<dbReference type="PANTHER" id="PTHR42865:SF7">
    <property type="entry name" value="PROTON_GLUTAMATE-ASPARTATE SYMPORTER"/>
    <property type="match status" value="1"/>
</dbReference>
<dbReference type="SUPFAM" id="SSF118215">
    <property type="entry name" value="Proton glutamate symport protein"/>
    <property type="match status" value="1"/>
</dbReference>
<evidence type="ECO:0000256" key="6">
    <source>
        <dbReference type="ARBA" id="ARBA00023136"/>
    </source>
</evidence>
<reference evidence="10" key="2">
    <citation type="submission" date="2010-04" db="EMBL/GenBank/DDBJ databases">
        <authorList>
            <person name="Buell R."/>
            <person name="Hamilton J."/>
            <person name="Hostetler J."/>
        </authorList>
    </citation>
    <scope>NUCLEOTIDE SEQUENCE [LARGE SCALE GENOMIC DNA]</scope>
    <source>
        <strain evidence="10">DAOM:BR144</strain>
    </source>
</reference>
<sequence length="238" mass="25777">MKRSSNPFRPTTSESSDFSITPRSNQQFEMKTRSSKIPLLAVPERLDVKDMLISASDQRANVSVWRICLAAAVGIGAGVLLSTYEVDGDWAQWIALPGNLFISALKCLIVPMVFCSVVVCMGELVAAGKAAQIGSRMIMFFTMASVASSAIGTTFGFIFAHTYNAQMTADESNTAEQLTFRCHDGSYLTMTANGAMACRPQVNVTADLNALFTLNDTTGFFTTSGTEFTQLSLLPFVR</sequence>
<keyword evidence="3" id="KW-1003">Cell membrane</keyword>
<dbReference type="InterPro" id="IPR001991">
    <property type="entry name" value="Na-dicarboxylate_symporter"/>
</dbReference>
<proteinExistence type="inferred from homology"/>